<evidence type="ECO:0000313" key="2">
    <source>
        <dbReference type="Proteomes" id="UP001597425"/>
    </source>
</evidence>
<accession>A0ABW5EAQ6</accession>
<proteinExistence type="predicted"/>
<protein>
    <submittedName>
        <fullName evidence="1">Uncharacterized protein</fullName>
    </submittedName>
</protein>
<organism evidence="1 2">
    <name type="scientific">Microbulbifer halophilus</name>
    <dbReference type="NCBI Taxonomy" id="453963"/>
    <lineage>
        <taxon>Bacteria</taxon>
        <taxon>Pseudomonadati</taxon>
        <taxon>Pseudomonadota</taxon>
        <taxon>Gammaproteobacteria</taxon>
        <taxon>Cellvibrionales</taxon>
        <taxon>Microbulbiferaceae</taxon>
        <taxon>Microbulbifer</taxon>
    </lineage>
</organism>
<dbReference type="EMBL" id="JBHUJD010000007">
    <property type="protein sequence ID" value="MFD2310153.1"/>
    <property type="molecule type" value="Genomic_DNA"/>
</dbReference>
<dbReference type="Proteomes" id="UP001597425">
    <property type="component" value="Unassembled WGS sequence"/>
</dbReference>
<dbReference type="RefSeq" id="WP_265721428.1">
    <property type="nucleotide sequence ID" value="NZ_JAPIVK010000011.1"/>
</dbReference>
<name>A0ABW5EAQ6_9GAMM</name>
<keyword evidence="2" id="KW-1185">Reference proteome</keyword>
<reference evidence="2" key="1">
    <citation type="journal article" date="2019" name="Int. J. Syst. Evol. Microbiol.">
        <title>The Global Catalogue of Microorganisms (GCM) 10K type strain sequencing project: providing services to taxonomists for standard genome sequencing and annotation.</title>
        <authorList>
            <consortium name="The Broad Institute Genomics Platform"/>
            <consortium name="The Broad Institute Genome Sequencing Center for Infectious Disease"/>
            <person name="Wu L."/>
            <person name="Ma J."/>
        </authorList>
    </citation>
    <scope>NUCLEOTIDE SEQUENCE [LARGE SCALE GENOMIC DNA]</scope>
    <source>
        <strain evidence="2">KCTC 12848</strain>
    </source>
</reference>
<evidence type="ECO:0000313" key="1">
    <source>
        <dbReference type="EMBL" id="MFD2310153.1"/>
    </source>
</evidence>
<gene>
    <name evidence="1" type="ORF">ACFSKX_06950</name>
</gene>
<comment type="caution">
    <text evidence="1">The sequence shown here is derived from an EMBL/GenBank/DDBJ whole genome shotgun (WGS) entry which is preliminary data.</text>
</comment>
<sequence>MTVQVTNTSVTKSRQKVKIIDGRQVKVVDSKHAKATSKNIISKYSTALNILKDN</sequence>